<sequence>MKKKILVLVALLGFFVAVGIRDHCAAEEKASIKIGAFFALSGPASSIGTPTKLVAQMAVDKINKEGGIDGHPLELVFGDTESDPTKALIVAKRLVEQEKVIALIGPTRTDTGMAVKPYIEQSGIPTVMTVGGDPVIAGGKFGPYRWTFKAPQRTSVAVKKIYGYLQKRGIKKIALIHATDGFGRDGLRWLRELAPEYGLQIVAVESFGVNDPDMTAQLVKIKNTDAEALICWTIGPAGAKVARNVRQLDITIPLIQCHGLPDPKYVELAGDAANGSIMPSTRLMVADQLPDTDPQKPVVKEFMRLYEEEYNFDEKYPINTHSGYAWDAIMLLTEAIKRVGPDKMKDVRQFREAIRDALENIDGYVGISGIFHLTPEDHNGLGTDSLVMVQVVDGGWKLIEP</sequence>
<dbReference type="InterPro" id="IPR028081">
    <property type="entry name" value="Leu-bd"/>
</dbReference>
<dbReference type="InterPro" id="IPR051010">
    <property type="entry name" value="BCAA_transport"/>
</dbReference>
<comment type="similarity">
    <text evidence="1">Belongs to the leucine-binding protein family.</text>
</comment>
<dbReference type="EMBL" id="FOUU01000004">
    <property type="protein sequence ID" value="SFM82083.1"/>
    <property type="molecule type" value="Genomic_DNA"/>
</dbReference>
<evidence type="ECO:0000256" key="4">
    <source>
        <dbReference type="ARBA" id="ARBA00022970"/>
    </source>
</evidence>
<proteinExistence type="inferred from homology"/>
<evidence type="ECO:0000256" key="3">
    <source>
        <dbReference type="ARBA" id="ARBA00022729"/>
    </source>
</evidence>
<feature type="domain" description="Leucine-binding protein" evidence="6">
    <location>
        <begin position="31"/>
        <end position="394"/>
    </location>
</feature>
<evidence type="ECO:0000256" key="2">
    <source>
        <dbReference type="ARBA" id="ARBA00022448"/>
    </source>
</evidence>
<evidence type="ECO:0000256" key="1">
    <source>
        <dbReference type="ARBA" id="ARBA00010062"/>
    </source>
</evidence>
<dbReference type="AlphaFoldDB" id="A0A1I4U033"/>
<dbReference type="PANTHER" id="PTHR30483:SF38">
    <property type="entry name" value="BLR7848 PROTEIN"/>
    <property type="match status" value="1"/>
</dbReference>
<dbReference type="InterPro" id="IPR028082">
    <property type="entry name" value="Peripla_BP_I"/>
</dbReference>
<keyword evidence="2" id="KW-0813">Transport</keyword>
<reference evidence="7 8" key="1">
    <citation type="submission" date="2016-10" db="EMBL/GenBank/DDBJ databases">
        <authorList>
            <person name="de Groot N.N."/>
        </authorList>
    </citation>
    <scope>NUCLEOTIDE SEQUENCE [LARGE SCALE GENOMIC DNA]</scope>
    <source>
        <strain evidence="7 8">DSM 9990</strain>
    </source>
</reference>
<keyword evidence="8" id="KW-1185">Reference proteome</keyword>
<gene>
    <name evidence="7" type="ORF">SAMN05660836_01609</name>
</gene>
<dbReference type="Proteomes" id="UP000199611">
    <property type="component" value="Unassembled WGS sequence"/>
</dbReference>
<dbReference type="OrthoDB" id="9791590at2"/>
<dbReference type="SUPFAM" id="SSF53822">
    <property type="entry name" value="Periplasmic binding protein-like I"/>
    <property type="match status" value="1"/>
</dbReference>
<evidence type="ECO:0000256" key="5">
    <source>
        <dbReference type="SAM" id="SignalP"/>
    </source>
</evidence>
<feature type="signal peptide" evidence="5">
    <location>
        <begin position="1"/>
        <end position="25"/>
    </location>
</feature>
<dbReference type="GO" id="GO:0006865">
    <property type="term" value="P:amino acid transport"/>
    <property type="evidence" value="ECO:0007669"/>
    <property type="project" value="UniProtKB-KW"/>
</dbReference>
<evidence type="ECO:0000313" key="7">
    <source>
        <dbReference type="EMBL" id="SFM82083.1"/>
    </source>
</evidence>
<accession>A0A1I4U033</accession>
<keyword evidence="3 5" id="KW-0732">Signal</keyword>
<organism evidence="7 8">
    <name type="scientific">Thermodesulforhabdus norvegica</name>
    <dbReference type="NCBI Taxonomy" id="39841"/>
    <lineage>
        <taxon>Bacteria</taxon>
        <taxon>Pseudomonadati</taxon>
        <taxon>Thermodesulfobacteriota</taxon>
        <taxon>Syntrophobacteria</taxon>
        <taxon>Syntrophobacterales</taxon>
        <taxon>Thermodesulforhabdaceae</taxon>
        <taxon>Thermodesulforhabdus</taxon>
    </lineage>
</organism>
<evidence type="ECO:0000313" key="8">
    <source>
        <dbReference type="Proteomes" id="UP000199611"/>
    </source>
</evidence>
<evidence type="ECO:0000259" key="6">
    <source>
        <dbReference type="Pfam" id="PF13458"/>
    </source>
</evidence>
<dbReference type="STRING" id="39841.SAMN05660836_01609"/>
<keyword evidence="4" id="KW-0029">Amino-acid transport</keyword>
<dbReference type="PRINTS" id="PR00337">
    <property type="entry name" value="LEUILEVALBP"/>
</dbReference>
<dbReference type="CDD" id="cd06333">
    <property type="entry name" value="PBP1_ABC_RPA1789-like"/>
    <property type="match status" value="1"/>
</dbReference>
<feature type="chain" id="PRO_5011641841" evidence="5">
    <location>
        <begin position="26"/>
        <end position="401"/>
    </location>
</feature>
<dbReference type="Gene3D" id="3.40.50.2300">
    <property type="match status" value="2"/>
</dbReference>
<dbReference type="InterPro" id="IPR000709">
    <property type="entry name" value="Leu_Ile_Val-bd"/>
</dbReference>
<dbReference type="Pfam" id="PF13458">
    <property type="entry name" value="Peripla_BP_6"/>
    <property type="match status" value="1"/>
</dbReference>
<name>A0A1I4U033_9BACT</name>
<dbReference type="RefSeq" id="WP_093394845.1">
    <property type="nucleotide sequence ID" value="NZ_FOUU01000004.1"/>
</dbReference>
<protein>
    <submittedName>
        <fullName evidence="7">Amino acid/amide ABC transporter substrate-binding protein, HAAT family</fullName>
    </submittedName>
</protein>
<dbReference type="PANTHER" id="PTHR30483">
    <property type="entry name" value="LEUCINE-SPECIFIC-BINDING PROTEIN"/>
    <property type="match status" value="1"/>
</dbReference>